<dbReference type="GO" id="GO:0005737">
    <property type="term" value="C:cytoplasm"/>
    <property type="evidence" value="ECO:0007669"/>
    <property type="project" value="UniProtKB-ARBA"/>
</dbReference>
<reference evidence="10 11" key="1">
    <citation type="submission" date="2016-08" db="EMBL/GenBank/DDBJ databases">
        <title>Genomes of anaerobic fungi encode conserved fungal cellulosomes for biomass hydrolysis.</title>
        <authorList>
            <consortium name="DOE Joint Genome Institute"/>
            <person name="Haitjema C.H."/>
            <person name="Gilmore S.P."/>
            <person name="Henske J.K."/>
            <person name="Solomon K.V."/>
            <person name="De Groot R."/>
            <person name="Kuo A."/>
            <person name="Mondo S.J."/>
            <person name="Salamov A.A."/>
            <person name="Labutti K."/>
            <person name="Zhao Z."/>
            <person name="Chiniquy J."/>
            <person name="Barry K."/>
            <person name="Brewer H.M."/>
            <person name="Purvine S.O."/>
            <person name="Wright A.T."/>
            <person name="Boxma B."/>
            <person name="Van Alen T."/>
            <person name="Hackstein J.H."/>
            <person name="Baker S.E."/>
            <person name="Grigoriev I.V."/>
            <person name="O'Malley M.A."/>
        </authorList>
    </citation>
    <scope>NUCLEOTIDE SEQUENCE [LARGE SCALE GENOMIC DNA]</scope>
    <source>
        <strain evidence="11">finn</strain>
    </source>
</reference>
<keyword evidence="3 7" id="KW-0560">Oxidoreductase</keyword>
<comment type="catalytic activity">
    <reaction evidence="5 7">
        <text>2 superoxide + 2 H(+) = H2O2 + O2</text>
        <dbReference type="Rhea" id="RHEA:20696"/>
        <dbReference type="ChEBI" id="CHEBI:15378"/>
        <dbReference type="ChEBI" id="CHEBI:15379"/>
        <dbReference type="ChEBI" id="CHEBI:16240"/>
        <dbReference type="ChEBI" id="CHEBI:18421"/>
        <dbReference type="EC" id="1.15.1.1"/>
    </reaction>
</comment>
<dbReference type="SUPFAM" id="SSF54719">
    <property type="entry name" value="Fe,Mn superoxide dismutase (SOD), C-terminal domain"/>
    <property type="match status" value="1"/>
</dbReference>
<dbReference type="AlphaFoldDB" id="A0A1Y1V146"/>
<accession>A0A1Y1V146</accession>
<dbReference type="InterPro" id="IPR019833">
    <property type="entry name" value="Mn/Fe_SOD_BS"/>
</dbReference>
<dbReference type="PIRSF" id="PIRSF000349">
    <property type="entry name" value="SODismutase"/>
    <property type="match status" value="1"/>
</dbReference>
<organism evidence="10 11">
    <name type="scientific">Piromyces finnis</name>
    <dbReference type="NCBI Taxonomy" id="1754191"/>
    <lineage>
        <taxon>Eukaryota</taxon>
        <taxon>Fungi</taxon>
        <taxon>Fungi incertae sedis</taxon>
        <taxon>Chytridiomycota</taxon>
        <taxon>Chytridiomycota incertae sedis</taxon>
        <taxon>Neocallimastigomycetes</taxon>
        <taxon>Neocallimastigales</taxon>
        <taxon>Neocallimastigaceae</taxon>
        <taxon>Piromyces</taxon>
    </lineage>
</organism>
<dbReference type="InterPro" id="IPR019832">
    <property type="entry name" value="Mn/Fe_SOD_C"/>
</dbReference>
<dbReference type="Gene3D" id="1.10.287.990">
    <property type="entry name" value="Fe,Mn superoxide dismutase (SOD) domain"/>
    <property type="match status" value="1"/>
</dbReference>
<dbReference type="FunFam" id="1.10.287.990:FF:000002">
    <property type="entry name" value="Superoxide dismutase"/>
    <property type="match status" value="1"/>
</dbReference>
<dbReference type="STRING" id="1754191.A0A1Y1V146"/>
<gene>
    <name evidence="10" type="ORF">BCR36DRAFT_359881</name>
</gene>
<name>A0A1Y1V146_9FUNG</name>
<keyword evidence="2 6" id="KW-0479">Metal-binding</keyword>
<dbReference type="GO" id="GO:0004784">
    <property type="term" value="F:superoxide dismutase activity"/>
    <property type="evidence" value="ECO:0007669"/>
    <property type="project" value="UniProtKB-EC"/>
</dbReference>
<dbReference type="PRINTS" id="PR01703">
    <property type="entry name" value="MNSODISMTASE"/>
</dbReference>
<comment type="caution">
    <text evidence="10">The sequence shown here is derived from an EMBL/GenBank/DDBJ whole genome shotgun (WGS) entry which is preliminary data.</text>
</comment>
<evidence type="ECO:0000259" key="9">
    <source>
        <dbReference type="Pfam" id="PF02777"/>
    </source>
</evidence>
<comment type="function">
    <text evidence="7">Destroys radicals which are normally produced within the cells and which are toxic to biological systems.</text>
</comment>
<dbReference type="Proteomes" id="UP000193719">
    <property type="component" value="Unassembled WGS sequence"/>
</dbReference>
<dbReference type="InterPro" id="IPR001189">
    <property type="entry name" value="Mn/Fe_SOD"/>
</dbReference>
<dbReference type="Pfam" id="PF00081">
    <property type="entry name" value="Sod_Fe_N"/>
    <property type="match status" value="1"/>
</dbReference>
<dbReference type="OrthoDB" id="239262at2759"/>
<dbReference type="InterPro" id="IPR036324">
    <property type="entry name" value="Mn/Fe_SOD_N_sf"/>
</dbReference>
<feature type="domain" description="Manganese/iron superoxide dismutase N-terminal" evidence="8">
    <location>
        <begin position="6"/>
        <end position="90"/>
    </location>
</feature>
<dbReference type="GO" id="GO:0046872">
    <property type="term" value="F:metal ion binding"/>
    <property type="evidence" value="ECO:0007669"/>
    <property type="project" value="UniProtKB-KW"/>
</dbReference>
<evidence type="ECO:0000256" key="3">
    <source>
        <dbReference type="ARBA" id="ARBA00023002"/>
    </source>
</evidence>
<evidence type="ECO:0000256" key="5">
    <source>
        <dbReference type="ARBA" id="ARBA00049204"/>
    </source>
</evidence>
<protein>
    <recommendedName>
        <fullName evidence="7">Superoxide dismutase</fullName>
        <ecNumber evidence="7">1.15.1.1</ecNumber>
    </recommendedName>
</protein>
<evidence type="ECO:0000256" key="7">
    <source>
        <dbReference type="RuleBase" id="RU000414"/>
    </source>
</evidence>
<evidence type="ECO:0000313" key="11">
    <source>
        <dbReference type="Proteomes" id="UP000193719"/>
    </source>
</evidence>
<feature type="domain" description="Manganese/iron superoxide dismutase C-terminal" evidence="9">
    <location>
        <begin position="102"/>
        <end position="206"/>
    </location>
</feature>
<dbReference type="InterPro" id="IPR019831">
    <property type="entry name" value="Mn/Fe_SOD_N"/>
</dbReference>
<sequence>MSQITKHVLKPLPYSLNALAPFISEETLRYHYGKHHQTYVNNLNNLLLQKENVEFVNKPLEDIIKNKSVSAGLFNNAAQIWNHDFYWESLAPPKNGNENPLPSGKISEELIKNFGSFEAFKEQFTKASITRFGSGWAWLVQNTKNGKLEIISTSNAENPLTNPDLKPILTCDVWEHAYYIDYRNDRGKYVQNAFWKLVNWDFANKNLQ</sequence>
<dbReference type="PANTHER" id="PTHR42769">
    <property type="entry name" value="SUPEROXIDE DISMUTASE"/>
    <property type="match status" value="1"/>
</dbReference>
<feature type="binding site" evidence="6">
    <location>
        <position position="172"/>
    </location>
    <ligand>
        <name>Mn(2+)</name>
        <dbReference type="ChEBI" id="CHEBI:29035"/>
    </ligand>
</feature>
<evidence type="ECO:0000256" key="1">
    <source>
        <dbReference type="ARBA" id="ARBA00008714"/>
    </source>
</evidence>
<feature type="binding site" evidence="6">
    <location>
        <position position="31"/>
    </location>
    <ligand>
        <name>Mn(2+)</name>
        <dbReference type="ChEBI" id="CHEBI:29035"/>
    </ligand>
</feature>
<feature type="binding site" evidence="6">
    <location>
        <position position="176"/>
    </location>
    <ligand>
        <name>Mn(2+)</name>
        <dbReference type="ChEBI" id="CHEBI:29035"/>
    </ligand>
</feature>
<dbReference type="EC" id="1.15.1.1" evidence="7"/>
<dbReference type="Gene3D" id="3.55.40.20">
    <property type="entry name" value="Iron/manganese superoxide dismutase, C-terminal domain"/>
    <property type="match status" value="1"/>
</dbReference>
<evidence type="ECO:0000256" key="2">
    <source>
        <dbReference type="ARBA" id="ARBA00022723"/>
    </source>
</evidence>
<feature type="binding site" evidence="6">
    <location>
        <position position="83"/>
    </location>
    <ligand>
        <name>Mn(2+)</name>
        <dbReference type="ChEBI" id="CHEBI:29035"/>
    </ligand>
</feature>
<dbReference type="PROSITE" id="PS00088">
    <property type="entry name" value="SOD_MN"/>
    <property type="match status" value="1"/>
</dbReference>
<evidence type="ECO:0000259" key="8">
    <source>
        <dbReference type="Pfam" id="PF00081"/>
    </source>
</evidence>
<keyword evidence="11" id="KW-1185">Reference proteome</keyword>
<proteinExistence type="inferred from homology"/>
<evidence type="ECO:0000256" key="6">
    <source>
        <dbReference type="PIRSR" id="PIRSR000349-1"/>
    </source>
</evidence>
<dbReference type="Pfam" id="PF02777">
    <property type="entry name" value="Sod_Fe_C"/>
    <property type="match status" value="1"/>
</dbReference>
<reference evidence="10 11" key="2">
    <citation type="submission" date="2016-08" db="EMBL/GenBank/DDBJ databases">
        <title>Pervasive Adenine N6-methylation of Active Genes in Fungi.</title>
        <authorList>
            <consortium name="DOE Joint Genome Institute"/>
            <person name="Mondo S.J."/>
            <person name="Dannebaum R.O."/>
            <person name="Kuo R.C."/>
            <person name="Labutti K."/>
            <person name="Haridas S."/>
            <person name="Kuo A."/>
            <person name="Salamov A."/>
            <person name="Ahrendt S.R."/>
            <person name="Lipzen A."/>
            <person name="Sullivan W."/>
            <person name="Andreopoulos W.B."/>
            <person name="Clum A."/>
            <person name="Lindquist E."/>
            <person name="Daum C."/>
            <person name="Ramamoorthy G.K."/>
            <person name="Gryganskyi A."/>
            <person name="Culley D."/>
            <person name="Magnuson J.K."/>
            <person name="James T.Y."/>
            <person name="O'Malley M.A."/>
            <person name="Stajich J.E."/>
            <person name="Spatafora J.W."/>
            <person name="Visel A."/>
            <person name="Grigoriev I.V."/>
        </authorList>
    </citation>
    <scope>NUCLEOTIDE SEQUENCE [LARGE SCALE GENOMIC DNA]</scope>
    <source>
        <strain evidence="11">finn</strain>
    </source>
</reference>
<dbReference type="PANTHER" id="PTHR42769:SF3">
    <property type="entry name" value="SUPEROXIDE DISMUTASE [FE] 2, CHLOROPLASTIC"/>
    <property type="match status" value="1"/>
</dbReference>
<evidence type="ECO:0000256" key="4">
    <source>
        <dbReference type="ARBA" id="ARBA00023004"/>
    </source>
</evidence>
<dbReference type="InterPro" id="IPR036314">
    <property type="entry name" value="SOD_C_sf"/>
</dbReference>
<comment type="similarity">
    <text evidence="1 7">Belongs to the iron/manganese superoxide dismutase family.</text>
</comment>
<keyword evidence="4" id="KW-0408">Iron</keyword>
<dbReference type="EMBL" id="MCFH01000046">
    <property type="protein sequence ID" value="ORX44358.1"/>
    <property type="molecule type" value="Genomic_DNA"/>
</dbReference>
<dbReference type="FunFam" id="3.55.40.20:FF:000001">
    <property type="entry name" value="Superoxide dismutase"/>
    <property type="match status" value="1"/>
</dbReference>
<dbReference type="SUPFAM" id="SSF46609">
    <property type="entry name" value="Fe,Mn superoxide dismutase (SOD), N-terminal domain"/>
    <property type="match status" value="1"/>
</dbReference>
<evidence type="ECO:0000313" key="10">
    <source>
        <dbReference type="EMBL" id="ORX44358.1"/>
    </source>
</evidence>